<dbReference type="AlphaFoldDB" id="A0A0F7KAL5"/>
<keyword evidence="4" id="KW-1185">Reference proteome</keyword>
<gene>
    <name evidence="2" type="ORF">AAW31_04995</name>
    <name evidence="3" type="ORF">BCL69_104327</name>
</gene>
<evidence type="ECO:0000259" key="1">
    <source>
        <dbReference type="Pfam" id="PF13550"/>
    </source>
</evidence>
<name>A0A0F7KAL5_9PROT</name>
<dbReference type="KEGG" id="nco:AAW31_04995"/>
<dbReference type="PATRIC" id="fig|44574.3.peg.1207"/>
<sequence>MKGKSVTIGWRYHLGIHMVACQGPVDAVTGIKVGESMLWEGNITASSTLPVNEPELFGGDKSQGGVVGDIDLAFGEATQPPNAYLQTQQGSPIPAYRGVMSFILKQIYLAANNPYIKPWAFRVKRIPAKTWYPEKADINGDANPAHIIYECLTSDRWGLGYTSGNLDDAAFRAAADTLYSENFGLSFVLAEQTSVKELINTVLNHIDGALYLDQTTGKFTLKLVRNDYDLATLPILSPSNIVRMESFSRPGIADLVNQVTLIYQERDSDKKISVTIQDLGMIAMQQGVVPTTIQYLGIANATLANNVAMRELKTLTQPLARLKLIANRESFGLKPGGVFKFTWPDLGIVEMVMRITTMDFGTLADGEVTIDAVEDVFFSVQSVFADPPPTLWTDPISLPVPITDYFLLTAPYWLIATQFLGDNQTAIDSIDVTSAFLLGGAKNPGSSASSYEFWTSTNNADDSNDQPGSLTSLFTPTATLSAAITETTTTLPLTSAVDISQVASNTIALIESELVYLTTAPSASSVTVVRGILHTLPKAHAVGSRIWFFQDFFGHSEVEFASLTTLYAKFLTETGKGVLPKASDTWRALTLNQSWGAPYPPGRVTINSVLRPTSIAGVNTDASITWYHRDRSNTAAVNIGNDSATNVGPETSSTITIQVYSLKVGGSLVKTYSGLTGTSFTYTAAQAFIDNGNAAFTERRLEIFSVREGLNSVEKHVIPLDWTVNA</sequence>
<evidence type="ECO:0000313" key="2">
    <source>
        <dbReference type="EMBL" id="AKH37305.1"/>
    </source>
</evidence>
<evidence type="ECO:0000313" key="5">
    <source>
        <dbReference type="Proteomes" id="UP000324176"/>
    </source>
</evidence>
<dbReference type="EMBL" id="VNHT01000043">
    <property type="protein sequence ID" value="TYP82965.1"/>
    <property type="molecule type" value="Genomic_DNA"/>
</dbReference>
<reference evidence="4" key="1">
    <citation type="submission" date="2015-05" db="EMBL/GenBank/DDBJ databases">
        <title>Draft genome of Nitrosomonas communis strain Nm2.</title>
        <authorList>
            <person name="Kozlowski J.A."/>
            <person name="Kits K.D."/>
            <person name="Stein L.Y."/>
        </authorList>
    </citation>
    <scope>NUCLEOTIDE SEQUENCE [LARGE SCALE GENOMIC DNA]</scope>
    <source>
        <strain evidence="4">Nm2</strain>
    </source>
</reference>
<dbReference type="Proteomes" id="UP000324176">
    <property type="component" value="Unassembled WGS sequence"/>
</dbReference>
<accession>A0A0F7KAL5</accession>
<reference evidence="2 4" key="2">
    <citation type="journal article" date="2016" name="Genome Announc.">
        <title>Genome Sequence of Nitrosomonas communis Strain Nm2, a Mesophilic Ammonia-Oxidizing Bacterium Isolated from Mediterranean Soil.</title>
        <authorList>
            <person name="Kozlowski J.A."/>
            <person name="Kits K.D."/>
            <person name="Stein L.Y."/>
        </authorList>
    </citation>
    <scope>NUCLEOTIDE SEQUENCE [LARGE SCALE GENOMIC DNA]</scope>
    <source>
        <strain evidence="2 4">Nm2</strain>
    </source>
</reference>
<proteinExistence type="predicted"/>
<dbReference type="Proteomes" id="UP000034156">
    <property type="component" value="Chromosome"/>
</dbReference>
<protein>
    <submittedName>
        <fullName evidence="3">Putative tail protein</fullName>
    </submittedName>
</protein>
<dbReference type="InterPro" id="IPR032876">
    <property type="entry name" value="J_dom"/>
</dbReference>
<evidence type="ECO:0000313" key="3">
    <source>
        <dbReference type="EMBL" id="TYP82965.1"/>
    </source>
</evidence>
<dbReference type="Pfam" id="PF13550">
    <property type="entry name" value="Phage-tail_3"/>
    <property type="match status" value="1"/>
</dbReference>
<reference evidence="3 5" key="3">
    <citation type="submission" date="2019-07" db="EMBL/GenBank/DDBJ databases">
        <title>Active sludge and wastewater microbial communities from Klosterneuburg, Austria.</title>
        <authorList>
            <person name="Wagner M."/>
        </authorList>
    </citation>
    <scope>NUCLEOTIDE SEQUENCE [LARGE SCALE GENOMIC DNA]</scope>
    <source>
        <strain evidence="3 5">Nm2</strain>
    </source>
</reference>
<evidence type="ECO:0000313" key="4">
    <source>
        <dbReference type="Proteomes" id="UP000034156"/>
    </source>
</evidence>
<dbReference type="EMBL" id="CP011451">
    <property type="protein sequence ID" value="AKH37305.1"/>
    <property type="molecule type" value="Genomic_DNA"/>
</dbReference>
<feature type="domain" description="Tip attachment protein J" evidence="1">
    <location>
        <begin position="191"/>
        <end position="356"/>
    </location>
</feature>
<organism evidence="2 4">
    <name type="scientific">Nitrosomonas communis</name>
    <dbReference type="NCBI Taxonomy" id="44574"/>
    <lineage>
        <taxon>Bacteria</taxon>
        <taxon>Pseudomonadati</taxon>
        <taxon>Pseudomonadota</taxon>
        <taxon>Betaproteobacteria</taxon>
        <taxon>Nitrosomonadales</taxon>
        <taxon>Nitrosomonadaceae</taxon>
        <taxon>Nitrosomonas</taxon>
    </lineage>
</organism>